<feature type="coiled-coil region" evidence="1">
    <location>
        <begin position="122"/>
        <end position="149"/>
    </location>
</feature>
<protein>
    <submittedName>
        <fullName evidence="3">Uncharacterized protein</fullName>
    </submittedName>
</protein>
<feature type="coiled-coil region" evidence="1">
    <location>
        <begin position="21"/>
        <end position="81"/>
    </location>
</feature>
<dbReference type="OrthoDB" id="9780715at2"/>
<evidence type="ECO:0000256" key="1">
    <source>
        <dbReference type="SAM" id="Coils"/>
    </source>
</evidence>
<evidence type="ECO:0000313" key="3">
    <source>
        <dbReference type="EMBL" id="KNF07172.1"/>
    </source>
</evidence>
<dbReference type="Gene3D" id="1.20.5.1230">
    <property type="entry name" value="Apolipoprotein A-I"/>
    <property type="match status" value="1"/>
</dbReference>
<feature type="region of interest" description="Disordered" evidence="2">
    <location>
        <begin position="635"/>
        <end position="655"/>
    </location>
</feature>
<gene>
    <name evidence="3" type="ORF">CLPU_22c00240</name>
</gene>
<comment type="caution">
    <text evidence="3">The sequence shown here is derived from an EMBL/GenBank/DDBJ whole genome shotgun (WGS) entry which is preliminary data.</text>
</comment>
<dbReference type="Proteomes" id="UP000037267">
    <property type="component" value="Unassembled WGS sequence"/>
</dbReference>
<accession>A0A0L0W6Q9</accession>
<proteinExistence type="predicted"/>
<dbReference type="PATRIC" id="fig|1503.3.peg.1368"/>
<name>A0A0L0W6Q9_GOTPU</name>
<dbReference type="InterPro" id="IPR016024">
    <property type="entry name" value="ARM-type_fold"/>
</dbReference>
<keyword evidence="1" id="KW-0175">Coiled coil</keyword>
<evidence type="ECO:0000313" key="4">
    <source>
        <dbReference type="Proteomes" id="UP000037267"/>
    </source>
</evidence>
<dbReference type="AlphaFoldDB" id="A0A0L0W6Q9"/>
<dbReference type="SUPFAM" id="SSF48371">
    <property type="entry name" value="ARM repeat"/>
    <property type="match status" value="1"/>
</dbReference>
<dbReference type="STRING" id="1503.CLPU_22c00240"/>
<evidence type="ECO:0000256" key="2">
    <source>
        <dbReference type="SAM" id="MobiDB-lite"/>
    </source>
</evidence>
<keyword evidence="4" id="KW-1185">Reference proteome</keyword>
<dbReference type="RefSeq" id="WP_050378749.1">
    <property type="nucleotide sequence ID" value="NZ_LGSS01000022.1"/>
</dbReference>
<sequence length="721" mass="79503">MAKEKELRAKLSLKDNFSKSIDIQIEKLNKFQKKADEVNKKVKELEKQKKIEKEMRIKLKSERVDKEVERLEKKFQGLKRKFIKPLLMKAHIQDKISEKIDKIKGKVKSLSKKPITIVTKIKDNISRKLEKIEAKAKFISKRFDKLKSKTLDIKDKISGKIEKIKSKLKSIEGIKKVVIKGKDMASGVISKIGSAIKGLVKIAAAVGAAIGLALAKGIKDAAMFEQQNISMEHFVSVNNPKMNIKEVQKKTSEYVKWLEKNANQTPFTTNEVMTAGSRAVGVAGGDLKKAKELVKLSEDMAALTPGKTIIDAMEALADADMGEMERLKEFSFKASKEDLDKVKGDLFKLKNNKGIGIMEMFSGGAEKFASSGAGLWSTIQGQIETMNKNVGAQLLEKIKPQLENVASYLETNGAEIGEKLSSGIANGLNKLTEIGQNLLPVITPVFDTLRSLGEQMAPVWESMKETFGTLFNSLVENAAPLLQQFIELITPLLQKLWNNILQPFFSWLAEQMPVIKSALATVLEWLAPKIEFIIDAVSRLGPVFSLAWDIITTAIEAAWNILNPIFDLIWDACTKLGEVFQTVFGKIAEVVSSAWDTVGPILTKLSKLLGDVVSGVGDFLSSGIDKVRNFFGGGGGSGKSSTSNKTKKKSTGIRNVPRDNYPALLHKGEAVVPARENRNKGTGNVNIAKLADQIVVREEADIDKIANELVSKIKETSFNMA</sequence>
<organism evidence="3 4">
    <name type="scientific">Gottschalkia purinilytica</name>
    <name type="common">Clostridium purinilyticum</name>
    <dbReference type="NCBI Taxonomy" id="1503"/>
    <lineage>
        <taxon>Bacteria</taxon>
        <taxon>Bacillati</taxon>
        <taxon>Bacillota</taxon>
        <taxon>Tissierellia</taxon>
        <taxon>Tissierellales</taxon>
        <taxon>Gottschalkiaceae</taxon>
        <taxon>Gottschalkia</taxon>
    </lineage>
</organism>
<dbReference type="EMBL" id="LGSS01000022">
    <property type="protein sequence ID" value="KNF07172.1"/>
    <property type="molecule type" value="Genomic_DNA"/>
</dbReference>
<reference evidence="4" key="1">
    <citation type="submission" date="2015-07" db="EMBL/GenBank/DDBJ databases">
        <title>Draft genome sequence of the purine-degrading Gottschalkia purinilyticum DSM 1384 (formerly Clostridium purinilyticum).</title>
        <authorList>
            <person name="Poehlein A."/>
            <person name="Schiel-Bengelsdorf B."/>
            <person name="Bengelsdorf F.R."/>
            <person name="Daniel R."/>
            <person name="Duerre P."/>
        </authorList>
    </citation>
    <scope>NUCLEOTIDE SEQUENCE [LARGE SCALE GENOMIC DNA]</scope>
    <source>
        <strain evidence="4">DSM 1384</strain>
    </source>
</reference>